<dbReference type="InterPro" id="IPR027417">
    <property type="entry name" value="P-loop_NTPase"/>
</dbReference>
<evidence type="ECO:0000313" key="2">
    <source>
        <dbReference type="Proteomes" id="UP000000442"/>
    </source>
</evidence>
<dbReference type="eggNOG" id="COG1618">
    <property type="taxonomic scope" value="Bacteria"/>
</dbReference>
<accession>C0Q8W7</accession>
<dbReference type="KEGG" id="dat:HRM2_13460"/>
<dbReference type="Proteomes" id="UP000000442">
    <property type="component" value="Chromosome"/>
</dbReference>
<dbReference type="HOGENOM" id="CLU_1530158_0_0_7"/>
<dbReference type="AlphaFoldDB" id="C0Q8W7"/>
<keyword evidence="2" id="KW-1185">Reference proteome</keyword>
<gene>
    <name evidence="1" type="ordered locus">HRM2_13460</name>
</gene>
<dbReference type="RefSeq" id="WP_015903244.1">
    <property type="nucleotide sequence ID" value="NC_012108.1"/>
</dbReference>
<organism evidence="1 2">
    <name type="scientific">Desulforapulum autotrophicum (strain ATCC 43914 / DSM 3382 / VKM B-1955 / HRM2)</name>
    <name type="common">Desulfobacterium autotrophicum</name>
    <dbReference type="NCBI Taxonomy" id="177437"/>
    <lineage>
        <taxon>Bacteria</taxon>
        <taxon>Pseudomonadati</taxon>
        <taxon>Thermodesulfobacteriota</taxon>
        <taxon>Desulfobacteria</taxon>
        <taxon>Desulfobacterales</taxon>
        <taxon>Desulfobacteraceae</taxon>
        <taxon>Desulforapulum</taxon>
    </lineage>
</organism>
<dbReference type="Pfam" id="PF03266">
    <property type="entry name" value="NTPase_1"/>
    <property type="match status" value="1"/>
</dbReference>
<dbReference type="GO" id="GO:0017111">
    <property type="term" value="F:ribonucleoside triphosphate phosphatase activity"/>
    <property type="evidence" value="ECO:0007669"/>
    <property type="project" value="InterPro"/>
</dbReference>
<dbReference type="STRING" id="177437.HRM2_13460"/>
<sequence length="175" mass="19329">MHVIITGGVQSGKSTLAAGLVSFLKDRGLPIAGILATGLWKDNLRHGFDLTDLKTGITTPLARRVSRQESRGITPFEFFDQGMAAGKGALDAKSCAHARMIMVDEVGKLELMDQGWAPFLTGLILIPRAVHVWIVRENLVKAVCRHWHLDRVEIVHVSDTAALERLKRLCVKEQQ</sequence>
<dbReference type="InterPro" id="IPR004948">
    <property type="entry name" value="Nuc-triphosphatase_THEP1"/>
</dbReference>
<protein>
    <recommendedName>
        <fullName evidence="3">DUF2478 domain-containing protein</fullName>
    </recommendedName>
</protein>
<dbReference type="SUPFAM" id="SSF52540">
    <property type="entry name" value="P-loop containing nucleoside triphosphate hydrolases"/>
    <property type="match status" value="1"/>
</dbReference>
<reference evidence="1 2" key="1">
    <citation type="journal article" date="2009" name="Environ. Microbiol.">
        <title>Genome sequence of Desulfobacterium autotrophicum HRM2, a marine sulfate reducer oxidizing organic carbon completely to carbon dioxide.</title>
        <authorList>
            <person name="Strittmatter A.W."/>
            <person name="Liesegang H."/>
            <person name="Rabus R."/>
            <person name="Decker I."/>
            <person name="Amann J."/>
            <person name="Andres S."/>
            <person name="Henne A."/>
            <person name="Fricke W.F."/>
            <person name="Martinez-Arias R."/>
            <person name="Bartels D."/>
            <person name="Goesmann A."/>
            <person name="Krause L."/>
            <person name="Puehler A."/>
            <person name="Klenk H.P."/>
            <person name="Richter M."/>
            <person name="Schuler M."/>
            <person name="Gloeckner F.O."/>
            <person name="Meyerdierks A."/>
            <person name="Gottschalk G."/>
            <person name="Amann R."/>
        </authorList>
    </citation>
    <scope>NUCLEOTIDE SEQUENCE [LARGE SCALE GENOMIC DNA]</scope>
    <source>
        <strain evidence="2">ATCC 43914 / DSM 3382 / HRM2</strain>
    </source>
</reference>
<evidence type="ECO:0008006" key="3">
    <source>
        <dbReference type="Google" id="ProtNLM"/>
    </source>
</evidence>
<dbReference type="OrthoDB" id="5420991at2"/>
<name>C0Q8W7_DESAH</name>
<evidence type="ECO:0000313" key="1">
    <source>
        <dbReference type="EMBL" id="ACN14457.1"/>
    </source>
</evidence>
<proteinExistence type="predicted"/>
<dbReference type="Gene3D" id="3.40.50.300">
    <property type="entry name" value="P-loop containing nucleotide triphosphate hydrolases"/>
    <property type="match status" value="1"/>
</dbReference>
<dbReference type="EMBL" id="CP001087">
    <property type="protein sequence ID" value="ACN14457.1"/>
    <property type="molecule type" value="Genomic_DNA"/>
</dbReference>